<dbReference type="PANTHER" id="PTHR15002:SF0">
    <property type="entry name" value="RIBOSOMAL BIOGENESIS PROTEIN LAS1L"/>
    <property type="match status" value="1"/>
</dbReference>
<proteinExistence type="predicted"/>
<dbReference type="EMBL" id="BDGG01000010">
    <property type="protein sequence ID" value="GAV04413.1"/>
    <property type="molecule type" value="Genomic_DNA"/>
</dbReference>
<protein>
    <submittedName>
        <fullName evidence="1">Uncharacterized protein</fullName>
    </submittedName>
</protein>
<organism evidence="1 2">
    <name type="scientific">Ramazzottius varieornatus</name>
    <name type="common">Water bear</name>
    <name type="synonym">Tardigrade</name>
    <dbReference type="NCBI Taxonomy" id="947166"/>
    <lineage>
        <taxon>Eukaryota</taxon>
        <taxon>Metazoa</taxon>
        <taxon>Ecdysozoa</taxon>
        <taxon>Tardigrada</taxon>
        <taxon>Eutardigrada</taxon>
        <taxon>Parachela</taxon>
        <taxon>Hypsibioidea</taxon>
        <taxon>Ramazzottiidae</taxon>
        <taxon>Ramazzottius</taxon>
    </lineage>
</organism>
<dbReference type="AlphaFoldDB" id="A0A1D1VVY8"/>
<name>A0A1D1VVY8_RAMVA</name>
<dbReference type="InterPro" id="IPR007174">
    <property type="entry name" value="Las1"/>
</dbReference>
<evidence type="ECO:0000313" key="2">
    <source>
        <dbReference type="Proteomes" id="UP000186922"/>
    </source>
</evidence>
<comment type="caution">
    <text evidence="1">The sequence shown here is derived from an EMBL/GenBank/DDBJ whole genome shotgun (WGS) entry which is preliminary data.</text>
</comment>
<dbReference type="GO" id="GO:0030687">
    <property type="term" value="C:preribosome, large subunit precursor"/>
    <property type="evidence" value="ECO:0007669"/>
    <property type="project" value="TreeGrafter"/>
</dbReference>
<gene>
    <name evidence="1" type="primary">RvY_14694</name>
    <name evidence="1" type="synonym">RvY_14694.1</name>
    <name evidence="1" type="ORF">RvY_14694-1</name>
</gene>
<dbReference type="PANTHER" id="PTHR15002">
    <property type="entry name" value="RIBOSOMAL BIOGENESIS PROTEIN LAS1L"/>
    <property type="match status" value="1"/>
</dbReference>
<dbReference type="GO" id="GO:0004519">
    <property type="term" value="F:endonuclease activity"/>
    <property type="evidence" value="ECO:0007669"/>
    <property type="project" value="InterPro"/>
</dbReference>
<dbReference type="GO" id="GO:0000470">
    <property type="term" value="P:maturation of LSU-rRNA"/>
    <property type="evidence" value="ECO:0007669"/>
    <property type="project" value="TreeGrafter"/>
</dbReference>
<reference evidence="1 2" key="1">
    <citation type="journal article" date="2016" name="Nat. Commun.">
        <title>Extremotolerant tardigrade genome and improved radiotolerance of human cultured cells by tardigrade-unique protein.</title>
        <authorList>
            <person name="Hashimoto T."/>
            <person name="Horikawa D.D."/>
            <person name="Saito Y."/>
            <person name="Kuwahara H."/>
            <person name="Kozuka-Hata H."/>
            <person name="Shin-I T."/>
            <person name="Minakuchi Y."/>
            <person name="Ohishi K."/>
            <person name="Motoyama A."/>
            <person name="Aizu T."/>
            <person name="Enomoto A."/>
            <person name="Kondo K."/>
            <person name="Tanaka S."/>
            <person name="Hara Y."/>
            <person name="Koshikawa S."/>
            <person name="Sagara H."/>
            <person name="Miura T."/>
            <person name="Yokobori S."/>
            <person name="Miyagawa K."/>
            <person name="Suzuki Y."/>
            <person name="Kubo T."/>
            <person name="Oyama M."/>
            <person name="Kohara Y."/>
            <person name="Fujiyama A."/>
            <person name="Arakawa K."/>
            <person name="Katayama T."/>
            <person name="Toyoda A."/>
            <person name="Kunieda T."/>
        </authorList>
    </citation>
    <scope>NUCLEOTIDE SEQUENCE [LARGE SCALE GENOMIC DNA]</scope>
    <source>
        <strain evidence="1 2">YOKOZUNA-1</strain>
    </source>
</reference>
<accession>A0A1D1VVY8</accession>
<dbReference type="OrthoDB" id="10263222at2759"/>
<dbReference type="STRING" id="947166.A0A1D1VVY8"/>
<dbReference type="GO" id="GO:0090730">
    <property type="term" value="C:Las1 complex"/>
    <property type="evidence" value="ECO:0007669"/>
    <property type="project" value="InterPro"/>
</dbReference>
<dbReference type="Proteomes" id="UP000186922">
    <property type="component" value="Unassembled WGS sequence"/>
</dbReference>
<evidence type="ECO:0000313" key="1">
    <source>
        <dbReference type="EMBL" id="GAV04413.1"/>
    </source>
</evidence>
<keyword evidence="2" id="KW-1185">Reference proteome</keyword>
<sequence>MTGASNVREYPSVEELTVQASLHSRLPAFMERQDYNPYQEDRQQNYHYKNVPRKRPFSEVGKAKDERPAHLFSASPISPWCSREEWLDVYRQIAPVLANPTKDALRSLNIERLEHIINTCWAQAWNIKQDAAVLTILILEGLRAIRLSERTVIASKDVAVASMAIIRFVKEVSEPFMRGRGDGGKEVTIAKICGRFGVRAEVVQIRHGSSHSDMHEARKVEEELVFVADWLKTKFWDDEERRINRSDNLLRSKESKRDADALCQQIRTDLLSLREIIQRDAKAKKNWRKANRKQLEAHLSAITDFLTQNSYQNLDVLTNVLAEEFLSPSEVSLDKLGSSEEIHALRDSLPPGLPSTSRDEWYFLVKHVLSFPGGANCLLSTLAQLMGDQNPERDHLTCAWILCILVEILPTNRKSSTRMWDPVNFVSVAKYIISRPSRFALPVLEKIAKVGVSNQKEFKFMQDIMKLCKAAYPSLSNWSAKSPSSTVNDENQNPVKTVEDVKKEVSISTSSSGKGSFSENLSSTKVHSLTTGRWSISTDLSWKNLPIGVLPTHNGIKFDLYYSLLLPGNGLPDESTSRNS</sequence>
<dbReference type="Pfam" id="PF04031">
    <property type="entry name" value="Las1"/>
    <property type="match status" value="1"/>
</dbReference>
<dbReference type="GO" id="GO:0000460">
    <property type="term" value="P:maturation of 5.8S rRNA"/>
    <property type="evidence" value="ECO:0007669"/>
    <property type="project" value="TreeGrafter"/>
</dbReference>